<dbReference type="AlphaFoldDB" id="A0A5C8Z7J9"/>
<dbReference type="GO" id="GO:0003700">
    <property type="term" value="F:DNA-binding transcription factor activity"/>
    <property type="evidence" value="ECO:0007669"/>
    <property type="project" value="InterPro"/>
</dbReference>
<dbReference type="EMBL" id="VKAC01000011">
    <property type="protein sequence ID" value="TXR52890.1"/>
    <property type="molecule type" value="Genomic_DNA"/>
</dbReference>
<name>A0A5C8Z7J9_9ACTN</name>
<dbReference type="OrthoDB" id="3694026at2"/>
<dbReference type="Proteomes" id="UP000321234">
    <property type="component" value="Unassembled WGS sequence"/>
</dbReference>
<proteinExistence type="predicted"/>
<protein>
    <submittedName>
        <fullName evidence="3">Winged helix DNA-binding protein</fullName>
    </submittedName>
</protein>
<evidence type="ECO:0000259" key="2">
    <source>
        <dbReference type="PROSITE" id="PS50995"/>
    </source>
</evidence>
<dbReference type="InterPro" id="IPR036388">
    <property type="entry name" value="WH-like_DNA-bd_sf"/>
</dbReference>
<dbReference type="GO" id="GO:0006950">
    <property type="term" value="P:response to stress"/>
    <property type="evidence" value="ECO:0007669"/>
    <property type="project" value="TreeGrafter"/>
</dbReference>
<feature type="region of interest" description="Disordered" evidence="1">
    <location>
        <begin position="156"/>
        <end position="177"/>
    </location>
</feature>
<keyword evidence="4" id="KW-1185">Reference proteome</keyword>
<dbReference type="InterPro" id="IPR036390">
    <property type="entry name" value="WH_DNA-bd_sf"/>
</dbReference>
<accession>A0A5C8Z7J9</accession>
<evidence type="ECO:0000256" key="1">
    <source>
        <dbReference type="SAM" id="MobiDB-lite"/>
    </source>
</evidence>
<dbReference type="Pfam" id="PF12802">
    <property type="entry name" value="MarR_2"/>
    <property type="match status" value="1"/>
</dbReference>
<dbReference type="Gene3D" id="1.10.10.10">
    <property type="entry name" value="Winged helix-like DNA-binding domain superfamily/Winged helix DNA-binding domain"/>
    <property type="match status" value="1"/>
</dbReference>
<dbReference type="PRINTS" id="PR00598">
    <property type="entry name" value="HTHMARR"/>
</dbReference>
<comment type="caution">
    <text evidence="3">The sequence shown here is derived from an EMBL/GenBank/DDBJ whole genome shotgun (WGS) entry which is preliminary data.</text>
</comment>
<evidence type="ECO:0000313" key="4">
    <source>
        <dbReference type="Proteomes" id="UP000321234"/>
    </source>
</evidence>
<sequence>MVGVAGHQDDDARLRLQRALVDDVRTLTYRTQHLAHAFAEQQTMHPTDLEAMVHVMQAETDGDPLTAGRLAEALNLSSAATTSVVDRLERAGHVQRERAETDRRRVHLRITPAAMGVAGAFFGPLGRRTDAVMAQFSEAELSAVHRFLTGFSRAMEDAEREHRSGAAEHLTQGAPQA</sequence>
<gene>
    <name evidence="3" type="ORF">FMM08_17460</name>
</gene>
<dbReference type="PANTHER" id="PTHR33164:SF106">
    <property type="entry name" value="TRANSCRIPTIONAL REGULATORY PROTEIN"/>
    <property type="match status" value="1"/>
</dbReference>
<organism evidence="3 4">
    <name type="scientific">Quadrisphaera setariae</name>
    <dbReference type="NCBI Taxonomy" id="2593304"/>
    <lineage>
        <taxon>Bacteria</taxon>
        <taxon>Bacillati</taxon>
        <taxon>Actinomycetota</taxon>
        <taxon>Actinomycetes</taxon>
        <taxon>Kineosporiales</taxon>
        <taxon>Kineosporiaceae</taxon>
        <taxon>Quadrisphaera</taxon>
    </lineage>
</organism>
<reference evidence="3 4" key="1">
    <citation type="submission" date="2019-07" db="EMBL/GenBank/DDBJ databases">
        <title>Quadrisphaera sp. strain DD2A genome sequencing and assembly.</title>
        <authorList>
            <person name="Kim I."/>
        </authorList>
    </citation>
    <scope>NUCLEOTIDE SEQUENCE [LARGE SCALE GENOMIC DNA]</scope>
    <source>
        <strain evidence="3 4">DD2A</strain>
    </source>
</reference>
<feature type="domain" description="HTH marR-type" evidence="2">
    <location>
        <begin position="13"/>
        <end position="153"/>
    </location>
</feature>
<dbReference type="GO" id="GO:0003677">
    <property type="term" value="F:DNA binding"/>
    <property type="evidence" value="ECO:0007669"/>
    <property type="project" value="UniProtKB-KW"/>
</dbReference>
<dbReference type="PROSITE" id="PS50995">
    <property type="entry name" value="HTH_MARR_2"/>
    <property type="match status" value="1"/>
</dbReference>
<feature type="compositionally biased region" description="Basic and acidic residues" evidence="1">
    <location>
        <begin position="156"/>
        <end position="166"/>
    </location>
</feature>
<evidence type="ECO:0000313" key="3">
    <source>
        <dbReference type="EMBL" id="TXR52890.1"/>
    </source>
</evidence>
<dbReference type="PANTHER" id="PTHR33164">
    <property type="entry name" value="TRANSCRIPTIONAL REGULATOR, MARR FAMILY"/>
    <property type="match status" value="1"/>
</dbReference>
<dbReference type="SMART" id="SM00347">
    <property type="entry name" value="HTH_MARR"/>
    <property type="match status" value="1"/>
</dbReference>
<dbReference type="InterPro" id="IPR039422">
    <property type="entry name" value="MarR/SlyA-like"/>
</dbReference>
<keyword evidence="3" id="KW-0238">DNA-binding</keyword>
<dbReference type="SUPFAM" id="SSF46785">
    <property type="entry name" value="Winged helix' DNA-binding domain"/>
    <property type="match status" value="1"/>
</dbReference>
<dbReference type="InterPro" id="IPR000835">
    <property type="entry name" value="HTH_MarR-typ"/>
</dbReference>